<dbReference type="AlphaFoldDB" id="A0A2Z6RYA9"/>
<reference evidence="1 2" key="1">
    <citation type="submission" date="2017-11" db="EMBL/GenBank/DDBJ databases">
        <title>The genome of Rhizophagus clarus HR1 reveals common genetic basis of auxotrophy among arbuscular mycorrhizal fungi.</title>
        <authorList>
            <person name="Kobayashi Y."/>
        </authorList>
    </citation>
    <scope>NUCLEOTIDE SEQUENCE [LARGE SCALE GENOMIC DNA]</scope>
    <source>
        <strain evidence="1 2">HR1</strain>
    </source>
</reference>
<keyword evidence="2" id="KW-1185">Reference proteome</keyword>
<dbReference type="Proteomes" id="UP000247702">
    <property type="component" value="Unassembled WGS sequence"/>
</dbReference>
<gene>
    <name evidence="1" type="ORF">RclHR1_00790038</name>
</gene>
<proteinExistence type="predicted"/>
<comment type="caution">
    <text evidence="1">The sequence shown here is derived from an EMBL/GenBank/DDBJ whole genome shotgun (WGS) entry which is preliminary data.</text>
</comment>
<evidence type="ECO:0000313" key="1">
    <source>
        <dbReference type="EMBL" id="GBC08088.1"/>
    </source>
</evidence>
<accession>A0A2Z6RYA9</accession>
<evidence type="ECO:0000313" key="2">
    <source>
        <dbReference type="Proteomes" id="UP000247702"/>
    </source>
</evidence>
<sequence>MLSLWKHVEQQHVDNAIPRLIHFVNDDDDIPVTSPQNNTAMTKSSIDFVATSQINQSHSVYPAHINTINTIVGGTGNINNGQNLTSMLPNLNLNLQGVQQTTHSRLQQGSHMLTSQISPAITYEDTFGQFRNAQMIQTTYLSSQTQKQRHQYNNYLLQQNLLQQQLQQQQLQQQTLILTGQAMLGSMPNPIPIDDNNTMDVGSPVINHQTLGQYKKIRICFRKNINWV</sequence>
<protein>
    <submittedName>
        <fullName evidence="1">Uncharacterized protein</fullName>
    </submittedName>
</protein>
<name>A0A2Z6RYA9_9GLOM</name>
<dbReference type="EMBL" id="BEXD01004192">
    <property type="protein sequence ID" value="GBC08088.1"/>
    <property type="molecule type" value="Genomic_DNA"/>
</dbReference>
<organism evidence="1 2">
    <name type="scientific">Rhizophagus clarus</name>
    <dbReference type="NCBI Taxonomy" id="94130"/>
    <lineage>
        <taxon>Eukaryota</taxon>
        <taxon>Fungi</taxon>
        <taxon>Fungi incertae sedis</taxon>
        <taxon>Mucoromycota</taxon>
        <taxon>Glomeromycotina</taxon>
        <taxon>Glomeromycetes</taxon>
        <taxon>Glomerales</taxon>
        <taxon>Glomeraceae</taxon>
        <taxon>Rhizophagus</taxon>
    </lineage>
</organism>